<dbReference type="EMBL" id="BMCS01000002">
    <property type="protein sequence ID" value="GGF37688.1"/>
    <property type="molecule type" value="Genomic_DNA"/>
</dbReference>
<proteinExistence type="predicted"/>
<evidence type="ECO:0000256" key="3">
    <source>
        <dbReference type="ARBA" id="ARBA00023163"/>
    </source>
</evidence>
<dbReference type="PANTHER" id="PTHR47506">
    <property type="entry name" value="TRANSCRIPTIONAL REGULATORY PROTEIN"/>
    <property type="match status" value="1"/>
</dbReference>
<protein>
    <submittedName>
        <fullName evidence="6">TetR family transcriptional regulator</fullName>
    </submittedName>
</protein>
<evidence type="ECO:0000313" key="7">
    <source>
        <dbReference type="Proteomes" id="UP000632454"/>
    </source>
</evidence>
<evidence type="ECO:0000313" key="6">
    <source>
        <dbReference type="EMBL" id="GGF37688.1"/>
    </source>
</evidence>
<feature type="domain" description="HTH tetR-type" evidence="5">
    <location>
        <begin position="6"/>
        <end position="66"/>
    </location>
</feature>
<dbReference type="InterPro" id="IPR036271">
    <property type="entry name" value="Tet_transcr_reg_TetR-rel_C_sf"/>
</dbReference>
<dbReference type="SUPFAM" id="SSF48498">
    <property type="entry name" value="Tetracyclin repressor-like, C-terminal domain"/>
    <property type="match status" value="1"/>
</dbReference>
<accession>A0ABQ1V4D7</accession>
<gene>
    <name evidence="6" type="ORF">GCM10007298_36810</name>
</gene>
<dbReference type="InterPro" id="IPR001647">
    <property type="entry name" value="HTH_TetR"/>
</dbReference>
<evidence type="ECO:0000256" key="2">
    <source>
        <dbReference type="ARBA" id="ARBA00023125"/>
    </source>
</evidence>
<dbReference type="RefSeq" id="WP_188491456.1">
    <property type="nucleotide sequence ID" value="NZ_BMCS01000002.1"/>
</dbReference>
<dbReference type="PROSITE" id="PS50977">
    <property type="entry name" value="HTH_TETR_2"/>
    <property type="match status" value="1"/>
</dbReference>
<dbReference type="Pfam" id="PF00440">
    <property type="entry name" value="TetR_N"/>
    <property type="match status" value="1"/>
</dbReference>
<reference evidence="7" key="1">
    <citation type="journal article" date="2019" name="Int. J. Syst. Evol. Microbiol.">
        <title>The Global Catalogue of Microorganisms (GCM) 10K type strain sequencing project: providing services to taxonomists for standard genome sequencing and annotation.</title>
        <authorList>
            <consortium name="The Broad Institute Genomics Platform"/>
            <consortium name="The Broad Institute Genome Sequencing Center for Infectious Disease"/>
            <person name="Wu L."/>
            <person name="Ma J."/>
        </authorList>
    </citation>
    <scope>NUCLEOTIDE SEQUENCE [LARGE SCALE GENOMIC DNA]</scope>
    <source>
        <strain evidence="7">CCM 7855</strain>
    </source>
</reference>
<evidence type="ECO:0000259" key="5">
    <source>
        <dbReference type="PROSITE" id="PS50977"/>
    </source>
</evidence>
<keyword evidence="2 4" id="KW-0238">DNA-binding</keyword>
<keyword evidence="1" id="KW-0805">Transcription regulation</keyword>
<dbReference type="PANTHER" id="PTHR47506:SF1">
    <property type="entry name" value="HTH-TYPE TRANSCRIPTIONAL REGULATOR YJDC"/>
    <property type="match status" value="1"/>
</dbReference>
<dbReference type="PRINTS" id="PR00455">
    <property type="entry name" value="HTHTETR"/>
</dbReference>
<dbReference type="Gene3D" id="1.10.357.10">
    <property type="entry name" value="Tetracycline Repressor, domain 2"/>
    <property type="match status" value="1"/>
</dbReference>
<dbReference type="Proteomes" id="UP000632454">
    <property type="component" value="Unassembled WGS sequence"/>
</dbReference>
<dbReference type="SUPFAM" id="SSF46689">
    <property type="entry name" value="Homeodomain-like"/>
    <property type="match status" value="1"/>
</dbReference>
<dbReference type="Gene3D" id="1.10.10.60">
    <property type="entry name" value="Homeodomain-like"/>
    <property type="match status" value="1"/>
</dbReference>
<feature type="DNA-binding region" description="H-T-H motif" evidence="4">
    <location>
        <begin position="29"/>
        <end position="48"/>
    </location>
</feature>
<evidence type="ECO:0000256" key="4">
    <source>
        <dbReference type="PROSITE-ProRule" id="PRU00335"/>
    </source>
</evidence>
<organism evidence="6 7">
    <name type="scientific">Williamsia phyllosphaerae</name>
    <dbReference type="NCBI Taxonomy" id="885042"/>
    <lineage>
        <taxon>Bacteria</taxon>
        <taxon>Bacillati</taxon>
        <taxon>Actinomycetota</taxon>
        <taxon>Actinomycetes</taxon>
        <taxon>Mycobacteriales</taxon>
        <taxon>Nocardiaceae</taxon>
        <taxon>Williamsia</taxon>
    </lineage>
</organism>
<evidence type="ECO:0000256" key="1">
    <source>
        <dbReference type="ARBA" id="ARBA00023015"/>
    </source>
</evidence>
<sequence>MGRPRRFDEDALLDAAEDLFWSRGFDGTSVEDVSAATGVGNGSIYAAYTNKMGLFVAVLDRYCDRRAAFVETTLDATYGSAQHAVRVYFDAVIADCGSHSDRRGCLMLNTLAHMGDRVPTVTGIISTATRRMETAVAHRLRGPEFDSLPEAEISALSAHVVMVSQGLIQLSRLGTTPPRLGEIAAVSADLLPTA</sequence>
<keyword evidence="7" id="KW-1185">Reference proteome</keyword>
<name>A0ABQ1V4D7_9NOCA</name>
<keyword evidence="3" id="KW-0804">Transcription</keyword>
<dbReference type="InterPro" id="IPR009057">
    <property type="entry name" value="Homeodomain-like_sf"/>
</dbReference>
<comment type="caution">
    <text evidence="6">The sequence shown here is derived from an EMBL/GenBank/DDBJ whole genome shotgun (WGS) entry which is preliminary data.</text>
</comment>